<feature type="region of interest" description="Disordered" evidence="1">
    <location>
        <begin position="1"/>
        <end position="25"/>
    </location>
</feature>
<protein>
    <submittedName>
        <fullName evidence="2">Uncharacterized protein</fullName>
    </submittedName>
</protein>
<sequence>MSLPLNSGSSSSRISLSSSFRNTSNSSPVAMATLLRKVSSGTARKSLSLGLTMRVWPFLSGVWYRPRLSRKPCRHRTSSRETRKRPDFTISA</sequence>
<name>A0A0E9QSI0_ANGAN</name>
<reference evidence="2" key="2">
    <citation type="journal article" date="2015" name="Fish Shellfish Immunol.">
        <title>Early steps in the European eel (Anguilla anguilla)-Vibrio vulnificus interaction in the gills: Role of the RtxA13 toxin.</title>
        <authorList>
            <person name="Callol A."/>
            <person name="Pajuelo D."/>
            <person name="Ebbesson L."/>
            <person name="Teles M."/>
            <person name="MacKenzie S."/>
            <person name="Amaro C."/>
        </authorList>
    </citation>
    <scope>NUCLEOTIDE SEQUENCE</scope>
</reference>
<feature type="region of interest" description="Disordered" evidence="1">
    <location>
        <begin position="70"/>
        <end position="92"/>
    </location>
</feature>
<evidence type="ECO:0000313" key="2">
    <source>
        <dbReference type="EMBL" id="JAH19774.1"/>
    </source>
</evidence>
<organism evidence="2">
    <name type="scientific">Anguilla anguilla</name>
    <name type="common">European freshwater eel</name>
    <name type="synonym">Muraena anguilla</name>
    <dbReference type="NCBI Taxonomy" id="7936"/>
    <lineage>
        <taxon>Eukaryota</taxon>
        <taxon>Metazoa</taxon>
        <taxon>Chordata</taxon>
        <taxon>Craniata</taxon>
        <taxon>Vertebrata</taxon>
        <taxon>Euteleostomi</taxon>
        <taxon>Actinopterygii</taxon>
        <taxon>Neopterygii</taxon>
        <taxon>Teleostei</taxon>
        <taxon>Anguilliformes</taxon>
        <taxon>Anguillidae</taxon>
        <taxon>Anguilla</taxon>
    </lineage>
</organism>
<dbReference type="EMBL" id="GBXM01088803">
    <property type="protein sequence ID" value="JAH19774.1"/>
    <property type="molecule type" value="Transcribed_RNA"/>
</dbReference>
<accession>A0A0E9QSI0</accession>
<evidence type="ECO:0000256" key="1">
    <source>
        <dbReference type="SAM" id="MobiDB-lite"/>
    </source>
</evidence>
<reference evidence="2" key="1">
    <citation type="submission" date="2014-11" db="EMBL/GenBank/DDBJ databases">
        <authorList>
            <person name="Amaro Gonzalez C."/>
        </authorList>
    </citation>
    <scope>NUCLEOTIDE SEQUENCE</scope>
</reference>
<proteinExistence type="predicted"/>
<feature type="compositionally biased region" description="Basic and acidic residues" evidence="1">
    <location>
        <begin position="78"/>
        <end position="92"/>
    </location>
</feature>
<dbReference type="AlphaFoldDB" id="A0A0E9QSI0"/>